<keyword evidence="3" id="KW-1185">Reference proteome</keyword>
<protein>
    <submittedName>
        <fullName evidence="2">DUF2249 domain-containing protein</fullName>
    </submittedName>
</protein>
<name>A0ABT6DLW2_9BACT</name>
<dbReference type="EMBL" id="JANRMI010000003">
    <property type="protein sequence ID" value="MDG0816904.1"/>
    <property type="molecule type" value="Genomic_DNA"/>
</dbReference>
<feature type="domain" description="DUF2249" evidence="1">
    <location>
        <begin position="6"/>
        <end position="74"/>
    </location>
</feature>
<dbReference type="RefSeq" id="WP_277578381.1">
    <property type="nucleotide sequence ID" value="NZ_JANRMI010000003.1"/>
</dbReference>
<evidence type="ECO:0000313" key="2">
    <source>
        <dbReference type="EMBL" id="MDG0816904.1"/>
    </source>
</evidence>
<dbReference type="InterPro" id="IPR018720">
    <property type="entry name" value="DUF2249"/>
</dbReference>
<evidence type="ECO:0000259" key="1">
    <source>
        <dbReference type="Pfam" id="PF10006"/>
    </source>
</evidence>
<comment type="caution">
    <text evidence="2">The sequence shown here is derived from an EMBL/GenBank/DDBJ whole genome shotgun (WGS) entry which is preliminary data.</text>
</comment>
<organism evidence="2 3">
    <name type="scientific">Bdellovibrio svalbardensis</name>
    <dbReference type="NCBI Taxonomy" id="2972972"/>
    <lineage>
        <taxon>Bacteria</taxon>
        <taxon>Pseudomonadati</taxon>
        <taxon>Bdellovibrionota</taxon>
        <taxon>Bdellovibrionia</taxon>
        <taxon>Bdellovibrionales</taxon>
        <taxon>Pseudobdellovibrionaceae</taxon>
        <taxon>Bdellovibrio</taxon>
    </lineage>
</organism>
<accession>A0ABT6DLW2</accession>
<reference evidence="2" key="1">
    <citation type="submission" date="2022-08" db="EMBL/GenBank/DDBJ databases">
        <title>Novel Bdellovibrio Species Isolated from Svalbard: Designation Bdellovibrio svalbardensis.</title>
        <authorList>
            <person name="Mitchell R.J."/>
            <person name="Choi S.Y."/>
        </authorList>
    </citation>
    <scope>NUCLEOTIDE SEQUENCE</scope>
    <source>
        <strain evidence="2">PAP01</strain>
    </source>
</reference>
<dbReference type="Proteomes" id="UP001152321">
    <property type="component" value="Unassembled WGS sequence"/>
</dbReference>
<dbReference type="Pfam" id="PF10006">
    <property type="entry name" value="DUF2249"/>
    <property type="match status" value="1"/>
</dbReference>
<proteinExistence type="predicted"/>
<gene>
    <name evidence="2" type="ORF">NWE73_11050</name>
</gene>
<sequence length="87" mass="10323">MTEFVIEVQKMEPQHRHAFIFQQFDNLQGGESILIVNNHDPLPLLRQFRETRPEQFVDEYLQKGPTEWRLRLTKKKKEGCCGFCGES</sequence>
<evidence type="ECO:0000313" key="3">
    <source>
        <dbReference type="Proteomes" id="UP001152321"/>
    </source>
</evidence>